<dbReference type="InterPro" id="IPR025875">
    <property type="entry name" value="Leu-rich_rpt_4"/>
</dbReference>
<dbReference type="Pfam" id="PF12799">
    <property type="entry name" value="LRR_4"/>
    <property type="match status" value="1"/>
</dbReference>
<dbReference type="InterPro" id="IPR006703">
    <property type="entry name" value="G_AIG1"/>
</dbReference>
<feature type="domain" description="AIG1-type G" evidence="6">
    <location>
        <begin position="98"/>
        <end position="207"/>
    </location>
</feature>
<proteinExistence type="predicted"/>
<evidence type="ECO:0000259" key="6">
    <source>
        <dbReference type="Pfam" id="PF04548"/>
    </source>
</evidence>
<organism evidence="7 8">
    <name type="scientific">Paraglomus occultum</name>
    <dbReference type="NCBI Taxonomy" id="144539"/>
    <lineage>
        <taxon>Eukaryota</taxon>
        <taxon>Fungi</taxon>
        <taxon>Fungi incertae sedis</taxon>
        <taxon>Mucoromycota</taxon>
        <taxon>Glomeromycotina</taxon>
        <taxon>Glomeromycetes</taxon>
        <taxon>Paraglomerales</taxon>
        <taxon>Paraglomeraceae</taxon>
        <taxon>Paraglomus</taxon>
    </lineage>
</organism>
<dbReference type="EMBL" id="CAJVPJ010001324">
    <property type="protein sequence ID" value="CAG8586570.1"/>
    <property type="molecule type" value="Genomic_DNA"/>
</dbReference>
<dbReference type="GO" id="GO:0005525">
    <property type="term" value="F:GTP binding"/>
    <property type="evidence" value="ECO:0007669"/>
    <property type="project" value="UniProtKB-KW"/>
</dbReference>
<evidence type="ECO:0000256" key="2">
    <source>
        <dbReference type="ARBA" id="ARBA00022737"/>
    </source>
</evidence>
<dbReference type="OrthoDB" id="8954335at2759"/>
<dbReference type="Proteomes" id="UP000789572">
    <property type="component" value="Unassembled WGS sequence"/>
</dbReference>
<reference evidence="7" key="1">
    <citation type="submission" date="2021-06" db="EMBL/GenBank/DDBJ databases">
        <authorList>
            <person name="Kallberg Y."/>
            <person name="Tangrot J."/>
            <person name="Rosling A."/>
        </authorList>
    </citation>
    <scope>NUCLEOTIDE SEQUENCE</scope>
    <source>
        <strain evidence="7">IA702</strain>
    </source>
</reference>
<dbReference type="SUPFAM" id="SSF52058">
    <property type="entry name" value="L domain-like"/>
    <property type="match status" value="1"/>
</dbReference>
<dbReference type="InterPro" id="IPR027417">
    <property type="entry name" value="P-loop_NTPase"/>
</dbReference>
<keyword evidence="2" id="KW-0677">Repeat</keyword>
<evidence type="ECO:0000259" key="5">
    <source>
        <dbReference type="Pfam" id="PF01926"/>
    </source>
</evidence>
<feature type="domain" description="G" evidence="5">
    <location>
        <begin position="310"/>
        <end position="384"/>
    </location>
</feature>
<dbReference type="SUPFAM" id="SSF52540">
    <property type="entry name" value="P-loop containing nucleoside triphosphate hydrolases"/>
    <property type="match status" value="2"/>
</dbReference>
<evidence type="ECO:0000256" key="4">
    <source>
        <dbReference type="ARBA" id="ARBA00023134"/>
    </source>
</evidence>
<dbReference type="AlphaFoldDB" id="A0A9N9BZR1"/>
<evidence type="ECO:0000256" key="3">
    <source>
        <dbReference type="ARBA" id="ARBA00022741"/>
    </source>
</evidence>
<accession>A0A9N9BZR1</accession>
<keyword evidence="4" id="KW-0342">GTP-binding</keyword>
<dbReference type="Gene3D" id="3.80.10.10">
    <property type="entry name" value="Ribonuclease Inhibitor"/>
    <property type="match status" value="1"/>
</dbReference>
<sequence>MTKAQRIIDEVFSREERKETSRIDISSRNLEGELKLEGFTNLKKLDCSNNKLTKIDVSDCSKLEELIYCGNPLDPLTDLELGRNKKLRSKLENRTKIKNILLIGRTGSGKSAIANTLLNKNRQFEEVFRESYSSAGETRKIKDKIFEINGVKYRIIDTPGFGNTKLSEVDVLNEITRVYDKVKEEGLSQVLFVVSSRLDEKEEENLLEFELNRVKEKAKKNSYRKFFISTKNVRELEDMGRNFRELQAAFRIVEKFKKQEKFVRGDNFASEKSEKIRQIFNKYLDNEGKEKLQKLLDKQVELIRLEQSKTGSGKSTLANVITGTNEFKESSGSVSETKEIQIGEKEISGVRYRVIDTVGISDTKMSDWEGGKFEEEEKSTYSFLEKFIFDADIAKYTIVVRTHFPGFRNRQKCEEEKKEMLKSNKGFKEVIRGLEGAICVDNPSIDVNDEDERESNKRKRNRSEVILEDHLANIPQDDNKYRPTNLDRLNKVINVREDTKIETVKKTLQHITEIDPDFPKKEEIQKQLSQIESYIQNLTQLESLNISNTDIDKGLEYLPDDMKYIYCLSEQRPESKVKEIMDIDKIKTKGAAIIIDEDEGKHD</sequence>
<dbReference type="PANTHER" id="PTHR10903">
    <property type="entry name" value="GTPASE, IMAP FAMILY MEMBER-RELATED"/>
    <property type="match status" value="1"/>
</dbReference>
<dbReference type="Gene3D" id="3.40.50.300">
    <property type="entry name" value="P-loop containing nucleotide triphosphate hydrolases"/>
    <property type="match status" value="3"/>
</dbReference>
<keyword evidence="8" id="KW-1185">Reference proteome</keyword>
<name>A0A9N9BZR1_9GLOM</name>
<evidence type="ECO:0000256" key="1">
    <source>
        <dbReference type="ARBA" id="ARBA00022614"/>
    </source>
</evidence>
<dbReference type="InterPro" id="IPR032675">
    <property type="entry name" value="LRR_dom_sf"/>
</dbReference>
<dbReference type="InterPro" id="IPR006073">
    <property type="entry name" value="GTP-bd"/>
</dbReference>
<dbReference type="InterPro" id="IPR045058">
    <property type="entry name" value="GIMA/IAN/Toc"/>
</dbReference>
<evidence type="ECO:0000313" key="7">
    <source>
        <dbReference type="EMBL" id="CAG8586570.1"/>
    </source>
</evidence>
<comment type="caution">
    <text evidence="7">The sequence shown here is derived from an EMBL/GenBank/DDBJ whole genome shotgun (WGS) entry which is preliminary data.</text>
</comment>
<protein>
    <submittedName>
        <fullName evidence="7">8976_t:CDS:1</fullName>
    </submittedName>
</protein>
<evidence type="ECO:0000313" key="8">
    <source>
        <dbReference type="Proteomes" id="UP000789572"/>
    </source>
</evidence>
<keyword evidence="1" id="KW-0433">Leucine-rich repeat</keyword>
<dbReference type="InterPro" id="IPR001611">
    <property type="entry name" value="Leu-rich_rpt"/>
</dbReference>
<dbReference type="Pfam" id="PF04548">
    <property type="entry name" value="AIG1"/>
    <property type="match status" value="1"/>
</dbReference>
<dbReference type="PROSITE" id="PS51450">
    <property type="entry name" value="LRR"/>
    <property type="match status" value="1"/>
</dbReference>
<gene>
    <name evidence="7" type="ORF">POCULU_LOCUS6755</name>
</gene>
<dbReference type="Pfam" id="PF01926">
    <property type="entry name" value="MMR_HSR1"/>
    <property type="match status" value="1"/>
</dbReference>
<keyword evidence="3" id="KW-0547">Nucleotide-binding</keyword>
<dbReference type="PANTHER" id="PTHR10903:SF184">
    <property type="entry name" value="GTP-BINDING PROTEIN A"/>
    <property type="match status" value="1"/>
</dbReference>